<name>A0A8H6SB30_MYCCL</name>
<protein>
    <submittedName>
        <fullName evidence="2">Uncharacterized protein</fullName>
    </submittedName>
</protein>
<evidence type="ECO:0000313" key="2">
    <source>
        <dbReference type="EMBL" id="KAF7296286.1"/>
    </source>
</evidence>
<evidence type="ECO:0000313" key="3">
    <source>
        <dbReference type="Proteomes" id="UP000613580"/>
    </source>
</evidence>
<dbReference type="Proteomes" id="UP000613580">
    <property type="component" value="Unassembled WGS sequence"/>
</dbReference>
<sequence length="130" mass="14040">MPALGRRPPRPSSTPRFAFRVAYGRRRDWTGLGTSGSENDDASLGETGNEYAAGATTRGRLSMPKEQTTKQRGRASTPSFLDQDDEDKTTAASPSLSVVSILGLDADLAPTVPELMLALTSIPHPRRPWD</sequence>
<proteinExistence type="predicted"/>
<feature type="region of interest" description="Disordered" evidence="1">
    <location>
        <begin position="28"/>
        <end position="93"/>
    </location>
</feature>
<evidence type="ECO:0000256" key="1">
    <source>
        <dbReference type="SAM" id="MobiDB-lite"/>
    </source>
</evidence>
<organism evidence="2 3">
    <name type="scientific">Mycena chlorophos</name>
    <name type="common">Agaric fungus</name>
    <name type="synonym">Agaricus chlorophos</name>
    <dbReference type="NCBI Taxonomy" id="658473"/>
    <lineage>
        <taxon>Eukaryota</taxon>
        <taxon>Fungi</taxon>
        <taxon>Dikarya</taxon>
        <taxon>Basidiomycota</taxon>
        <taxon>Agaricomycotina</taxon>
        <taxon>Agaricomycetes</taxon>
        <taxon>Agaricomycetidae</taxon>
        <taxon>Agaricales</taxon>
        <taxon>Marasmiineae</taxon>
        <taxon>Mycenaceae</taxon>
        <taxon>Mycena</taxon>
    </lineage>
</organism>
<keyword evidence="3" id="KW-1185">Reference proteome</keyword>
<gene>
    <name evidence="2" type="ORF">HMN09_01098200</name>
</gene>
<accession>A0A8H6SB30</accession>
<dbReference type="AlphaFoldDB" id="A0A8H6SB30"/>
<reference evidence="2" key="1">
    <citation type="submission" date="2020-05" db="EMBL/GenBank/DDBJ databases">
        <title>Mycena genomes resolve the evolution of fungal bioluminescence.</title>
        <authorList>
            <person name="Tsai I.J."/>
        </authorList>
    </citation>
    <scope>NUCLEOTIDE SEQUENCE</scope>
    <source>
        <strain evidence="2">110903Hualien_Pintung</strain>
    </source>
</reference>
<dbReference type="EMBL" id="JACAZE010000017">
    <property type="protein sequence ID" value="KAF7296286.1"/>
    <property type="molecule type" value="Genomic_DNA"/>
</dbReference>
<comment type="caution">
    <text evidence="2">The sequence shown here is derived from an EMBL/GenBank/DDBJ whole genome shotgun (WGS) entry which is preliminary data.</text>
</comment>